<protein>
    <submittedName>
        <fullName evidence="7">Histidinol-phosphate transaminase</fullName>
    </submittedName>
</protein>
<dbReference type="Pfam" id="PF00155">
    <property type="entry name" value="Aminotran_1_2"/>
    <property type="match status" value="1"/>
</dbReference>
<evidence type="ECO:0000313" key="8">
    <source>
        <dbReference type="Proteomes" id="UP000004208"/>
    </source>
</evidence>
<evidence type="ECO:0000256" key="2">
    <source>
        <dbReference type="ARBA" id="ARBA00022576"/>
    </source>
</evidence>
<evidence type="ECO:0000256" key="1">
    <source>
        <dbReference type="ARBA" id="ARBA00001933"/>
    </source>
</evidence>
<sequence length="343" mass="37065">MIRPDLAAIPAYVPGTSDPEALKLSSNEVAGQPLPAAAEAMAKAAITGNRYPDMGTTQLRTALGKHLSVDPGNIAVGCGSSALCQQLAQATSTPENNIVFPWRSFEAYPIFCRIAGAEPRPVPLLDDGHLDLHTIASTIDERTSLVYLCSPNNPSGAVVTRAEFDDFMARVPDHVTVALDEAYVEFNRDPDAVNGCDVWREHDNVLCLRTFSKAYGLAGVRIGYAFGHRELIDAVNKVGVPFQVSAIAQAGALASLHHSDELLARLEDTIEVRDEVADRIGAARSQANFVWLPAEKCDREPAYIAADLARRGVLVRAFPEGLRVTVTDREEADEFLSAWDAVT</sequence>
<dbReference type="CDD" id="cd00609">
    <property type="entry name" value="AAT_like"/>
    <property type="match status" value="1"/>
</dbReference>
<dbReference type="eggNOG" id="COG0079">
    <property type="taxonomic scope" value="Bacteria"/>
</dbReference>
<name>D7WBI8_9CORY</name>
<dbReference type="InterPro" id="IPR015424">
    <property type="entry name" value="PyrdxlP-dep_Trfase"/>
</dbReference>
<feature type="domain" description="Aminotransferase class I/classII large" evidence="6">
    <location>
        <begin position="21"/>
        <end position="337"/>
    </location>
</feature>
<dbReference type="AlphaFoldDB" id="D7WBI8"/>
<dbReference type="HOGENOM" id="CLU_017584_3_3_11"/>
<dbReference type="Proteomes" id="UP000004208">
    <property type="component" value="Unassembled WGS sequence"/>
</dbReference>
<evidence type="ECO:0000313" key="7">
    <source>
        <dbReference type="EMBL" id="EFK55219.1"/>
    </source>
</evidence>
<dbReference type="EMBL" id="ACLJ02000001">
    <property type="protein sequence ID" value="EFK55219.1"/>
    <property type="molecule type" value="Genomic_DNA"/>
</dbReference>
<dbReference type="OrthoDB" id="9809616at2"/>
<keyword evidence="2" id="KW-0032">Aminotransferase</keyword>
<dbReference type="PROSITE" id="PS00599">
    <property type="entry name" value="AA_TRANSFER_CLASS_2"/>
    <property type="match status" value="1"/>
</dbReference>
<dbReference type="InterPro" id="IPR015422">
    <property type="entry name" value="PyrdxlP-dep_Trfase_small"/>
</dbReference>
<comment type="similarity">
    <text evidence="5">Belongs to the class-II pyridoxal-phosphate-dependent aminotransferase family.</text>
</comment>
<dbReference type="InterPro" id="IPR015421">
    <property type="entry name" value="PyrdxlP-dep_Trfase_major"/>
</dbReference>
<keyword evidence="3" id="KW-0808">Transferase</keyword>
<reference evidence="7" key="1">
    <citation type="submission" date="2010-06" db="EMBL/GenBank/DDBJ databases">
        <authorList>
            <person name="Muzny D."/>
            <person name="Qin X."/>
            <person name="Buhay C."/>
            <person name="Dugan-Rocha S."/>
            <person name="Ding Y."/>
            <person name="Chen G."/>
            <person name="Hawes A."/>
            <person name="Holder M."/>
            <person name="Jhangiani S."/>
            <person name="Johnson A."/>
            <person name="Khan Z."/>
            <person name="Li Z."/>
            <person name="Liu W."/>
            <person name="Liu X."/>
            <person name="Perez L."/>
            <person name="Shen H."/>
            <person name="Wang Q."/>
            <person name="Watt J."/>
            <person name="Xi L."/>
            <person name="Xin Y."/>
            <person name="Zhou J."/>
            <person name="Deng J."/>
            <person name="Jiang H."/>
            <person name="Liu Y."/>
            <person name="Qu J."/>
            <person name="Song X.-Z."/>
            <person name="Zhang L."/>
            <person name="Villasana D."/>
            <person name="Johnson A."/>
            <person name="Liu J."/>
            <person name="Liyanage D."/>
            <person name="Lorensuhewa L."/>
            <person name="Robinson T."/>
            <person name="Song A."/>
            <person name="Song B.-B."/>
            <person name="Dinh H."/>
            <person name="Thornton R."/>
            <person name="Coyle M."/>
            <person name="Francisco L."/>
            <person name="Jackson L."/>
            <person name="Javaid M."/>
            <person name="Korchina V."/>
            <person name="Kovar C."/>
            <person name="Mata R."/>
            <person name="Mathew T."/>
            <person name="Ngo R."/>
            <person name="Nguyen L."/>
            <person name="Nguyen N."/>
            <person name="Okwuonu G."/>
            <person name="Ongeri F."/>
            <person name="Pham C."/>
            <person name="Simmons D."/>
            <person name="Wilczek-Boney K."/>
            <person name="Hale W."/>
            <person name="Jakkamsetti A."/>
            <person name="Pham P."/>
            <person name="Ruth R."/>
            <person name="San Lucas F."/>
            <person name="Warren J."/>
            <person name="Zhang J."/>
            <person name="Zhao Z."/>
            <person name="Zhou C."/>
            <person name="Zhu D."/>
            <person name="Lee S."/>
            <person name="Bess C."/>
            <person name="Blankenburg K."/>
            <person name="Forbes L."/>
            <person name="Fu Q."/>
            <person name="Gubbala S."/>
            <person name="Hirani K."/>
            <person name="Jayaseelan J.C."/>
            <person name="Lara F."/>
            <person name="Munidasa M."/>
            <person name="Palculict T."/>
            <person name="Patil S."/>
            <person name="Pu L.-L."/>
            <person name="Saada N."/>
            <person name="Tang L."/>
            <person name="Weissenberger G."/>
            <person name="Zhu Y."/>
            <person name="Hemphill L."/>
            <person name="Shang Y."/>
            <person name="Youmans B."/>
            <person name="Ayvaz T."/>
            <person name="Ross M."/>
            <person name="Santibanez J."/>
            <person name="Aqrawi P."/>
            <person name="Gross S."/>
            <person name="Joshi V."/>
            <person name="Fowler G."/>
            <person name="Nazareth L."/>
            <person name="Reid J."/>
            <person name="Worley K."/>
            <person name="Petrosino J."/>
            <person name="Highlander S."/>
            <person name="Gibbs R."/>
        </authorList>
    </citation>
    <scope>NUCLEOTIDE SEQUENCE [LARGE SCALE GENOMIC DNA]</scope>
    <source>
        <strain evidence="7">ATCC 33030</strain>
    </source>
</reference>
<keyword evidence="8" id="KW-1185">Reference proteome</keyword>
<keyword evidence="4 5" id="KW-0663">Pyridoxal phosphate</keyword>
<dbReference type="GO" id="GO:0030170">
    <property type="term" value="F:pyridoxal phosphate binding"/>
    <property type="evidence" value="ECO:0007669"/>
    <property type="project" value="InterPro"/>
</dbReference>
<dbReference type="InterPro" id="IPR050106">
    <property type="entry name" value="HistidinolP_aminotransfase"/>
</dbReference>
<comment type="cofactor">
    <cofactor evidence="1 5">
        <name>pyridoxal 5'-phosphate</name>
        <dbReference type="ChEBI" id="CHEBI:597326"/>
    </cofactor>
</comment>
<gene>
    <name evidence="7" type="ORF">HMPREF0291_10477</name>
</gene>
<dbReference type="PANTHER" id="PTHR43643">
    <property type="entry name" value="HISTIDINOL-PHOSPHATE AMINOTRANSFERASE 2"/>
    <property type="match status" value="1"/>
</dbReference>
<dbReference type="RefSeq" id="WP_005287379.1">
    <property type="nucleotide sequence ID" value="NZ_CM000961.1"/>
</dbReference>
<comment type="caution">
    <text evidence="7">The sequence shown here is derived from an EMBL/GenBank/DDBJ whole genome shotgun (WGS) entry which is preliminary data.</text>
</comment>
<evidence type="ECO:0000256" key="5">
    <source>
        <dbReference type="RuleBase" id="RU003693"/>
    </source>
</evidence>
<dbReference type="STRING" id="585529.HMPREF0291_10477"/>
<dbReference type="GO" id="GO:0008483">
    <property type="term" value="F:transaminase activity"/>
    <property type="evidence" value="ECO:0007669"/>
    <property type="project" value="UniProtKB-KW"/>
</dbReference>
<dbReference type="SUPFAM" id="SSF53383">
    <property type="entry name" value="PLP-dependent transferases"/>
    <property type="match status" value="1"/>
</dbReference>
<proteinExistence type="inferred from homology"/>
<dbReference type="InterPro" id="IPR001917">
    <property type="entry name" value="Aminotrans_II_pyridoxalP_BS"/>
</dbReference>
<evidence type="ECO:0000259" key="6">
    <source>
        <dbReference type="Pfam" id="PF00155"/>
    </source>
</evidence>
<organism evidence="7 8">
    <name type="scientific">Corynebacterium genitalium ATCC 33030</name>
    <dbReference type="NCBI Taxonomy" id="585529"/>
    <lineage>
        <taxon>Bacteria</taxon>
        <taxon>Bacillati</taxon>
        <taxon>Actinomycetota</taxon>
        <taxon>Actinomycetes</taxon>
        <taxon>Mycobacteriales</taxon>
        <taxon>Corynebacteriaceae</taxon>
        <taxon>Corynebacterium</taxon>
    </lineage>
</organism>
<evidence type="ECO:0000256" key="3">
    <source>
        <dbReference type="ARBA" id="ARBA00022679"/>
    </source>
</evidence>
<dbReference type="PANTHER" id="PTHR43643:SF3">
    <property type="entry name" value="HISTIDINOL-PHOSPHATE AMINOTRANSFERASE"/>
    <property type="match status" value="1"/>
</dbReference>
<dbReference type="Gene3D" id="3.90.1150.10">
    <property type="entry name" value="Aspartate Aminotransferase, domain 1"/>
    <property type="match status" value="1"/>
</dbReference>
<dbReference type="Gene3D" id="3.40.640.10">
    <property type="entry name" value="Type I PLP-dependent aspartate aminotransferase-like (Major domain)"/>
    <property type="match status" value="1"/>
</dbReference>
<dbReference type="InterPro" id="IPR024892">
    <property type="entry name" value="ArAT"/>
</dbReference>
<evidence type="ECO:0000256" key="4">
    <source>
        <dbReference type="ARBA" id="ARBA00022898"/>
    </source>
</evidence>
<dbReference type="InterPro" id="IPR004839">
    <property type="entry name" value="Aminotransferase_I/II_large"/>
</dbReference>
<accession>D7WBI8</accession>
<dbReference type="NCBIfam" id="NF002878">
    <property type="entry name" value="PRK03321.1"/>
    <property type="match status" value="1"/>
</dbReference>